<gene>
    <name evidence="2" type="ORF">P280DRAFT_477170</name>
</gene>
<organism evidence="2 3">
    <name type="scientific">Massarina eburnea CBS 473.64</name>
    <dbReference type="NCBI Taxonomy" id="1395130"/>
    <lineage>
        <taxon>Eukaryota</taxon>
        <taxon>Fungi</taxon>
        <taxon>Dikarya</taxon>
        <taxon>Ascomycota</taxon>
        <taxon>Pezizomycotina</taxon>
        <taxon>Dothideomycetes</taxon>
        <taxon>Pleosporomycetidae</taxon>
        <taxon>Pleosporales</taxon>
        <taxon>Massarineae</taxon>
        <taxon>Massarinaceae</taxon>
        <taxon>Massarina</taxon>
    </lineage>
</organism>
<accession>A0A6A6S7X4</accession>
<proteinExistence type="predicted"/>
<keyword evidence="3" id="KW-1185">Reference proteome</keyword>
<dbReference type="EMBL" id="MU006779">
    <property type="protein sequence ID" value="KAF2643690.1"/>
    <property type="molecule type" value="Genomic_DNA"/>
</dbReference>
<evidence type="ECO:0000256" key="1">
    <source>
        <dbReference type="SAM" id="MobiDB-lite"/>
    </source>
</evidence>
<feature type="region of interest" description="Disordered" evidence="1">
    <location>
        <begin position="1"/>
        <end position="20"/>
    </location>
</feature>
<name>A0A6A6S7X4_9PLEO</name>
<dbReference type="Proteomes" id="UP000799753">
    <property type="component" value="Unassembled WGS sequence"/>
</dbReference>
<sequence length="169" mass="18409">MQRKSAIRKGPSDGRFKERSDDVWLERRPRSAAMCRIGLCADLPLAAIRRGLGAAAVRRPRPRTAGRTNYIDSRFNAPHREVGNAACVVESATKLDSLLSRQRCPVVPVLARPIVPPLGLAATVADEFACVIGLRSLVPRPANRSCHNVIAPSKSSHSLPPPPRLRKVT</sequence>
<reference evidence="2" key="1">
    <citation type="journal article" date="2020" name="Stud. Mycol.">
        <title>101 Dothideomycetes genomes: a test case for predicting lifestyles and emergence of pathogens.</title>
        <authorList>
            <person name="Haridas S."/>
            <person name="Albert R."/>
            <person name="Binder M."/>
            <person name="Bloem J."/>
            <person name="Labutti K."/>
            <person name="Salamov A."/>
            <person name="Andreopoulos B."/>
            <person name="Baker S."/>
            <person name="Barry K."/>
            <person name="Bills G."/>
            <person name="Bluhm B."/>
            <person name="Cannon C."/>
            <person name="Castanera R."/>
            <person name="Culley D."/>
            <person name="Daum C."/>
            <person name="Ezra D."/>
            <person name="Gonzalez J."/>
            <person name="Henrissat B."/>
            <person name="Kuo A."/>
            <person name="Liang C."/>
            <person name="Lipzen A."/>
            <person name="Lutzoni F."/>
            <person name="Magnuson J."/>
            <person name="Mondo S."/>
            <person name="Nolan M."/>
            <person name="Ohm R."/>
            <person name="Pangilinan J."/>
            <person name="Park H.-J."/>
            <person name="Ramirez L."/>
            <person name="Alfaro M."/>
            <person name="Sun H."/>
            <person name="Tritt A."/>
            <person name="Yoshinaga Y."/>
            <person name="Zwiers L.-H."/>
            <person name="Turgeon B."/>
            <person name="Goodwin S."/>
            <person name="Spatafora J."/>
            <person name="Crous P."/>
            <person name="Grigoriev I."/>
        </authorList>
    </citation>
    <scope>NUCLEOTIDE SEQUENCE</scope>
    <source>
        <strain evidence="2">CBS 473.64</strain>
    </source>
</reference>
<protein>
    <submittedName>
        <fullName evidence="2">Uncharacterized protein</fullName>
    </submittedName>
</protein>
<feature type="region of interest" description="Disordered" evidence="1">
    <location>
        <begin position="148"/>
        <end position="169"/>
    </location>
</feature>
<evidence type="ECO:0000313" key="2">
    <source>
        <dbReference type="EMBL" id="KAF2643690.1"/>
    </source>
</evidence>
<evidence type="ECO:0000313" key="3">
    <source>
        <dbReference type="Proteomes" id="UP000799753"/>
    </source>
</evidence>
<feature type="compositionally biased region" description="Basic and acidic residues" evidence="1">
    <location>
        <begin position="10"/>
        <end position="20"/>
    </location>
</feature>
<dbReference type="AlphaFoldDB" id="A0A6A6S7X4"/>